<evidence type="ECO:0000256" key="3">
    <source>
        <dbReference type="ARBA" id="ARBA00022578"/>
    </source>
</evidence>
<evidence type="ECO:0000259" key="7">
    <source>
        <dbReference type="Pfam" id="PF07282"/>
    </source>
</evidence>
<dbReference type="KEGG" id="srm:SRM_00749"/>
<dbReference type="GO" id="GO:0006310">
    <property type="term" value="P:DNA recombination"/>
    <property type="evidence" value="ECO:0007669"/>
    <property type="project" value="UniProtKB-KW"/>
</dbReference>
<feature type="domain" description="Probable transposase IS891/IS1136/IS1341" evidence="6">
    <location>
        <begin position="158"/>
        <end position="270"/>
    </location>
</feature>
<proteinExistence type="inferred from homology"/>
<dbReference type="GO" id="GO:0003677">
    <property type="term" value="F:DNA binding"/>
    <property type="evidence" value="ECO:0007669"/>
    <property type="project" value="UniProtKB-KW"/>
</dbReference>
<dbReference type="InterPro" id="IPR001959">
    <property type="entry name" value="Transposase"/>
</dbReference>
<accession>D5H6L5</accession>
<dbReference type="PANTHER" id="PTHR30405:SF11">
    <property type="entry name" value="RNA-GUIDED DNA ENDONUCLEASE RV2885C-RELATED"/>
    <property type="match status" value="1"/>
</dbReference>
<organism evidence="8 9">
    <name type="scientific">Salinibacter ruber (strain M8)</name>
    <dbReference type="NCBI Taxonomy" id="761659"/>
    <lineage>
        <taxon>Bacteria</taxon>
        <taxon>Pseudomonadati</taxon>
        <taxon>Rhodothermota</taxon>
        <taxon>Rhodothermia</taxon>
        <taxon>Rhodothermales</taxon>
        <taxon>Salinibacteraceae</taxon>
        <taxon>Salinibacter</taxon>
    </lineage>
</organism>
<dbReference type="EMBL" id="FP565814">
    <property type="protein sequence ID" value="CBH23670.1"/>
    <property type="molecule type" value="Genomic_DNA"/>
</dbReference>
<evidence type="ECO:0000259" key="6">
    <source>
        <dbReference type="Pfam" id="PF01385"/>
    </source>
</evidence>
<dbReference type="InterPro" id="IPR010095">
    <property type="entry name" value="Cas12f1-like_TNB"/>
</dbReference>
<keyword evidence="3" id="KW-0815">Transposition</keyword>
<evidence type="ECO:0000256" key="4">
    <source>
        <dbReference type="ARBA" id="ARBA00023125"/>
    </source>
</evidence>
<dbReference type="NCBIfam" id="NF040570">
    <property type="entry name" value="guided_TnpB"/>
    <property type="match status" value="1"/>
</dbReference>
<dbReference type="InterPro" id="IPR051399">
    <property type="entry name" value="RNA-guided_DNA_endo/Transpos"/>
</dbReference>
<dbReference type="RefSeq" id="WP_013061186.1">
    <property type="nucleotide sequence ID" value="NC_014032.1"/>
</dbReference>
<protein>
    <submittedName>
        <fullName evidence="8">IS605 family transposase orfB</fullName>
    </submittedName>
</protein>
<sequence>MYLTRKFHIEGTDQLERLSRSSADLWNSICKWYWRTVDRQDHWLSKTAMRRWHCKSHNVLPSQTAQEVAEQFYEATRSWHDNDREGNPPKRCDKEYNVLRWTYQGVTLRDDGVLRLSTKRGDDSILIDWPVDEEPRTVEIGQTSGGFVVRAQYDREPVDRTTGDKVAGIDLGEKQLAAVFTGEDGFTINGGELRALRHYQNSLKAKLDAKIDRKEPGSNRWKKLVETKRKQLEHIDNKITDLLHKLSRKVVEMLLERRVSAVAIGDVRGIRDRMGYGKRMNQRLHQWAYGEFARMIAYKARLAGMTVERVDEAYTSQECPQCGHRKKPSGREYSCGECGFHGHRDVVGAANIQRKYVGSDDQTRLPGVMASPSGVRFHPHLSCSSRSGRKTFRQSV</sequence>
<gene>
    <name evidence="8" type="ordered locus">SRM_00749</name>
</gene>
<comment type="similarity">
    <text evidence="1">In the C-terminal section; belongs to the transposase 35 family.</text>
</comment>
<dbReference type="Pfam" id="PF07282">
    <property type="entry name" value="Cas12f1-like_TNB"/>
    <property type="match status" value="1"/>
</dbReference>
<evidence type="ECO:0000313" key="8">
    <source>
        <dbReference type="EMBL" id="CBH23670.1"/>
    </source>
</evidence>
<reference evidence="8 9" key="1">
    <citation type="journal article" date="2010" name="ISME J.">
        <title>Fine-scale evolution: genomic, phenotypic and ecological differentiation in two coexisting Salinibacter ruber strains.</title>
        <authorList>
            <person name="Pena A."/>
            <person name="Teeling H."/>
            <person name="Huerta-Cepas J."/>
            <person name="Santos F."/>
            <person name="Yarza P."/>
            <person name="Brito-Echeverria J."/>
            <person name="Lucio M."/>
            <person name="Schmitt-Kopplin P."/>
            <person name="Meseguer I."/>
            <person name="Schenowitz C."/>
            <person name="Dossat C."/>
            <person name="Barbe V."/>
            <person name="Dopazo J."/>
            <person name="Rossello-Mora R."/>
            <person name="Schuler M."/>
            <person name="Glockner F.O."/>
            <person name="Amann R."/>
            <person name="Gabaldon T."/>
            <person name="Anton J."/>
        </authorList>
    </citation>
    <scope>NUCLEOTIDE SEQUENCE [LARGE SCALE GENOMIC DNA]</scope>
    <source>
        <strain evidence="8 9">M8</strain>
    </source>
</reference>
<evidence type="ECO:0000313" key="9">
    <source>
        <dbReference type="Proteomes" id="UP000000933"/>
    </source>
</evidence>
<dbReference type="NCBIfam" id="TIGR01766">
    <property type="entry name" value="IS200/IS605 family accessory protein TnpB-like domain"/>
    <property type="match status" value="1"/>
</dbReference>
<dbReference type="Pfam" id="PF01385">
    <property type="entry name" value="OrfB_IS605"/>
    <property type="match status" value="1"/>
</dbReference>
<feature type="domain" description="Cas12f1-like TNB" evidence="7">
    <location>
        <begin position="289"/>
        <end position="352"/>
    </location>
</feature>
<comment type="similarity">
    <text evidence="2">In the N-terminal section; belongs to the transposase 2 family.</text>
</comment>
<keyword evidence="4" id="KW-0238">DNA-binding</keyword>
<dbReference type="PANTHER" id="PTHR30405">
    <property type="entry name" value="TRANSPOSASE"/>
    <property type="match status" value="1"/>
</dbReference>
<evidence type="ECO:0000256" key="1">
    <source>
        <dbReference type="ARBA" id="ARBA00008761"/>
    </source>
</evidence>
<reference evidence="9" key="2">
    <citation type="submission" date="2010-04" db="EMBL/GenBank/DDBJ databases">
        <title>Genome sequence of Salinibacter ruber M8.</title>
        <authorList>
            <consortium name="Genoscope"/>
        </authorList>
    </citation>
    <scope>NUCLEOTIDE SEQUENCE [LARGE SCALE GENOMIC DNA]</scope>
    <source>
        <strain evidence="9">M8</strain>
    </source>
</reference>
<dbReference type="AlphaFoldDB" id="D5H6L5"/>
<name>D5H6L5_SALRM</name>
<evidence type="ECO:0000256" key="2">
    <source>
        <dbReference type="ARBA" id="ARBA00011044"/>
    </source>
</evidence>
<keyword evidence="5" id="KW-0233">DNA recombination</keyword>
<dbReference type="GO" id="GO:0032196">
    <property type="term" value="P:transposition"/>
    <property type="evidence" value="ECO:0007669"/>
    <property type="project" value="UniProtKB-KW"/>
</dbReference>
<evidence type="ECO:0000256" key="5">
    <source>
        <dbReference type="ARBA" id="ARBA00023172"/>
    </source>
</evidence>
<dbReference type="Proteomes" id="UP000000933">
    <property type="component" value="Chromosome"/>
</dbReference>
<dbReference type="HOGENOM" id="CLU_032903_16_5_10"/>